<evidence type="ECO:0000256" key="3">
    <source>
        <dbReference type="ARBA" id="ARBA00023125"/>
    </source>
</evidence>
<accession>A0A211ZLT9</accession>
<evidence type="ECO:0000313" key="7">
    <source>
        <dbReference type="Proteomes" id="UP000196655"/>
    </source>
</evidence>
<dbReference type="OrthoDB" id="9802426at2"/>
<keyword evidence="2" id="KW-0902">Two-component regulatory system</keyword>
<dbReference type="Pfam" id="PF00486">
    <property type="entry name" value="Trans_reg_C"/>
    <property type="match status" value="1"/>
</dbReference>
<dbReference type="CDD" id="cd00383">
    <property type="entry name" value="trans_reg_C"/>
    <property type="match status" value="1"/>
</dbReference>
<dbReference type="Gene3D" id="1.10.10.10">
    <property type="entry name" value="Winged helix-like DNA-binding domain superfamily/Winged helix DNA-binding domain"/>
    <property type="match status" value="1"/>
</dbReference>
<dbReference type="InterPro" id="IPR001867">
    <property type="entry name" value="OmpR/PhoB-type_DNA-bd"/>
</dbReference>
<evidence type="ECO:0000259" key="5">
    <source>
        <dbReference type="PROSITE" id="PS51755"/>
    </source>
</evidence>
<dbReference type="Proteomes" id="UP000196655">
    <property type="component" value="Unassembled WGS sequence"/>
</dbReference>
<dbReference type="InterPro" id="IPR039420">
    <property type="entry name" value="WalR-like"/>
</dbReference>
<dbReference type="GO" id="GO:0006355">
    <property type="term" value="P:regulation of DNA-templated transcription"/>
    <property type="evidence" value="ECO:0007669"/>
    <property type="project" value="InterPro"/>
</dbReference>
<keyword evidence="1" id="KW-0597">Phosphoprotein</keyword>
<dbReference type="GO" id="GO:0005829">
    <property type="term" value="C:cytosol"/>
    <property type="evidence" value="ECO:0007669"/>
    <property type="project" value="TreeGrafter"/>
</dbReference>
<dbReference type="SUPFAM" id="SSF46894">
    <property type="entry name" value="C-terminal effector domain of the bipartite response regulators"/>
    <property type="match status" value="1"/>
</dbReference>
<dbReference type="GO" id="GO:0000976">
    <property type="term" value="F:transcription cis-regulatory region binding"/>
    <property type="evidence" value="ECO:0007669"/>
    <property type="project" value="TreeGrafter"/>
</dbReference>
<dbReference type="AlphaFoldDB" id="A0A211ZLT9"/>
<dbReference type="InterPro" id="IPR036388">
    <property type="entry name" value="WH-like_DNA-bd_sf"/>
</dbReference>
<organism evidence="6 7">
    <name type="scientific">Inquilinus limosus</name>
    <dbReference type="NCBI Taxonomy" id="171674"/>
    <lineage>
        <taxon>Bacteria</taxon>
        <taxon>Pseudomonadati</taxon>
        <taxon>Pseudomonadota</taxon>
        <taxon>Alphaproteobacteria</taxon>
        <taxon>Rhodospirillales</taxon>
        <taxon>Rhodospirillaceae</taxon>
        <taxon>Inquilinus</taxon>
    </lineage>
</organism>
<keyword evidence="7" id="KW-1185">Reference proteome</keyword>
<dbReference type="RefSeq" id="WP_088151882.1">
    <property type="nucleotide sequence ID" value="NZ_NHON01000026.1"/>
</dbReference>
<dbReference type="EMBL" id="NHON01000026">
    <property type="protein sequence ID" value="OWJ66241.1"/>
    <property type="molecule type" value="Genomic_DNA"/>
</dbReference>
<dbReference type="SMART" id="SM00862">
    <property type="entry name" value="Trans_reg_C"/>
    <property type="match status" value="1"/>
</dbReference>
<reference evidence="7" key="1">
    <citation type="submission" date="2017-05" db="EMBL/GenBank/DDBJ databases">
        <authorList>
            <person name="Macchi M."/>
            <person name="Festa S."/>
            <person name="Coppotelli B.M."/>
            <person name="Morelli I.S."/>
        </authorList>
    </citation>
    <scope>NUCLEOTIDE SEQUENCE [LARGE SCALE GENOMIC DNA]</scope>
    <source>
        <strain evidence="7">I</strain>
    </source>
</reference>
<evidence type="ECO:0000256" key="4">
    <source>
        <dbReference type="PROSITE-ProRule" id="PRU01091"/>
    </source>
</evidence>
<name>A0A211ZLT9_9PROT</name>
<dbReference type="GO" id="GO:0032993">
    <property type="term" value="C:protein-DNA complex"/>
    <property type="evidence" value="ECO:0007669"/>
    <property type="project" value="TreeGrafter"/>
</dbReference>
<dbReference type="InterPro" id="IPR016032">
    <property type="entry name" value="Sig_transdc_resp-reg_C-effctor"/>
</dbReference>
<evidence type="ECO:0000256" key="1">
    <source>
        <dbReference type="ARBA" id="ARBA00022553"/>
    </source>
</evidence>
<evidence type="ECO:0000313" key="6">
    <source>
        <dbReference type="EMBL" id="OWJ66241.1"/>
    </source>
</evidence>
<dbReference type="PANTHER" id="PTHR48111:SF40">
    <property type="entry name" value="PHOSPHATE REGULON TRANSCRIPTIONAL REGULATORY PROTEIN PHOB"/>
    <property type="match status" value="1"/>
</dbReference>
<proteinExistence type="predicted"/>
<gene>
    <name evidence="6" type="ORF">BWR60_15255</name>
</gene>
<dbReference type="STRING" id="1122125.GCA_000423185_01609"/>
<evidence type="ECO:0000256" key="2">
    <source>
        <dbReference type="ARBA" id="ARBA00023012"/>
    </source>
</evidence>
<dbReference type="GO" id="GO:0000156">
    <property type="term" value="F:phosphorelay response regulator activity"/>
    <property type="evidence" value="ECO:0007669"/>
    <property type="project" value="TreeGrafter"/>
</dbReference>
<feature type="domain" description="OmpR/PhoB-type" evidence="5">
    <location>
        <begin position="139"/>
        <end position="239"/>
    </location>
</feature>
<feature type="DNA-binding region" description="OmpR/PhoB-type" evidence="4">
    <location>
        <begin position="139"/>
        <end position="239"/>
    </location>
</feature>
<protein>
    <recommendedName>
        <fullName evidence="5">OmpR/PhoB-type domain-containing protein</fullName>
    </recommendedName>
</protein>
<comment type="caution">
    <text evidence="6">The sequence shown here is derived from an EMBL/GenBank/DDBJ whole genome shotgun (WGS) entry which is preliminary data.</text>
</comment>
<dbReference type="PROSITE" id="PS51755">
    <property type="entry name" value="OMPR_PHOB"/>
    <property type="match status" value="1"/>
</dbReference>
<sequence>MAIAPDTDARKRLLLACGNSALRALLGEQFAASADFAAITVSGAAAAEAAVAAAGGDFAAAIIDDAILDEAILDEAGEGPAPETLCGRLRGSGLDGPILAIGDRAERFADADATLRPPIRIGVLLTSLRAALARRGQARPEPDLGPFRFDPTGLRLIHAADGREIRLTAKEAAILRHLRRQDGETVSRDALLDAVWGYASGVATHTVETHIYRLRRKIEADPARPALLLTVPGGYALGGQAPGQEKGR</sequence>
<keyword evidence="3 4" id="KW-0238">DNA-binding</keyword>
<dbReference type="PANTHER" id="PTHR48111">
    <property type="entry name" value="REGULATOR OF RPOS"/>
    <property type="match status" value="1"/>
</dbReference>